<comment type="caution">
    <text evidence="2">The sequence shown here is derived from an EMBL/GenBank/DDBJ whole genome shotgun (WGS) entry which is preliminary data.</text>
</comment>
<reference evidence="2 3" key="1">
    <citation type="journal article" date="2024" name="Commun. Biol.">
        <title>Comparative genomic analysis of thermophilic fungi reveals convergent evolutionary adaptations and gene losses.</title>
        <authorList>
            <person name="Steindorff A.S."/>
            <person name="Aguilar-Pontes M.V."/>
            <person name="Robinson A.J."/>
            <person name="Andreopoulos B."/>
            <person name="LaButti K."/>
            <person name="Kuo A."/>
            <person name="Mondo S."/>
            <person name="Riley R."/>
            <person name="Otillar R."/>
            <person name="Haridas S."/>
            <person name="Lipzen A."/>
            <person name="Grimwood J."/>
            <person name="Schmutz J."/>
            <person name="Clum A."/>
            <person name="Reid I.D."/>
            <person name="Moisan M.C."/>
            <person name="Butler G."/>
            <person name="Nguyen T.T.M."/>
            <person name="Dewar K."/>
            <person name="Conant G."/>
            <person name="Drula E."/>
            <person name="Henrissat B."/>
            <person name="Hansel C."/>
            <person name="Singer S."/>
            <person name="Hutchinson M.I."/>
            <person name="de Vries R.P."/>
            <person name="Natvig D.O."/>
            <person name="Powell A.J."/>
            <person name="Tsang A."/>
            <person name="Grigoriev I.V."/>
        </authorList>
    </citation>
    <scope>NUCLEOTIDE SEQUENCE [LARGE SCALE GENOMIC DNA]</scope>
    <source>
        <strain evidence="2 3">ATCC 24622</strain>
    </source>
</reference>
<sequence length="117" mass="12536">MSNLHVPLASHTMVTSQRAIAGEPLVLRAAGVVASSRPPRLTILRAKKPGAPFLPVATRRLIHMLPWRLPKGIGSPVASARWTAETGDGELARQIDGAWLRGQGGPGTHARRRKKAT</sequence>
<proteinExistence type="predicted"/>
<evidence type="ECO:0000313" key="3">
    <source>
        <dbReference type="Proteomes" id="UP001586593"/>
    </source>
</evidence>
<keyword evidence="3" id="KW-1185">Reference proteome</keyword>
<feature type="region of interest" description="Disordered" evidence="1">
    <location>
        <begin position="95"/>
        <end position="117"/>
    </location>
</feature>
<dbReference type="EMBL" id="JAZHXJ010001371">
    <property type="protein sequence ID" value="KAL1844923.1"/>
    <property type="molecule type" value="Genomic_DNA"/>
</dbReference>
<evidence type="ECO:0000313" key="2">
    <source>
        <dbReference type="EMBL" id="KAL1844923.1"/>
    </source>
</evidence>
<accession>A0ABR3VTD1</accession>
<dbReference type="Proteomes" id="UP001586593">
    <property type="component" value="Unassembled WGS sequence"/>
</dbReference>
<name>A0ABR3VTD1_9PEZI</name>
<organism evidence="2 3">
    <name type="scientific">Phialemonium thermophilum</name>
    <dbReference type="NCBI Taxonomy" id="223376"/>
    <lineage>
        <taxon>Eukaryota</taxon>
        <taxon>Fungi</taxon>
        <taxon>Dikarya</taxon>
        <taxon>Ascomycota</taxon>
        <taxon>Pezizomycotina</taxon>
        <taxon>Sordariomycetes</taxon>
        <taxon>Sordariomycetidae</taxon>
        <taxon>Cephalothecales</taxon>
        <taxon>Cephalothecaceae</taxon>
        <taxon>Phialemonium</taxon>
    </lineage>
</organism>
<gene>
    <name evidence="2" type="ORF">VTK73DRAFT_1503</name>
</gene>
<protein>
    <submittedName>
        <fullName evidence="2">Uncharacterized protein</fullName>
    </submittedName>
</protein>
<evidence type="ECO:0000256" key="1">
    <source>
        <dbReference type="SAM" id="MobiDB-lite"/>
    </source>
</evidence>